<protein>
    <submittedName>
        <fullName evidence="2">Uncharacterized protein</fullName>
    </submittedName>
</protein>
<dbReference type="EMBL" id="JBHLTM010000050">
    <property type="protein sequence ID" value="MFC0685497.1"/>
    <property type="molecule type" value="Genomic_DNA"/>
</dbReference>
<feature type="signal peptide" evidence="1">
    <location>
        <begin position="1"/>
        <end position="24"/>
    </location>
</feature>
<evidence type="ECO:0000256" key="1">
    <source>
        <dbReference type="SAM" id="SignalP"/>
    </source>
</evidence>
<sequence>MALRAGVIGILGVPALLLAGEAGARDVVPAASPAAVIDDPALPHVIATTHKAGKRGHGRAAAGSVEIGPSHLRAHVDRESGAVRWQLWQEVTHAGLARDMTALALDIDGAPATLTLAHVERQPERCPTQDALVTACTTRVHYAFDVPAGTLARMAQSPSPTGLALRDTIGRTFEASMHPAEAAGIADAVAALQPPPEPE</sequence>
<feature type="chain" id="PRO_5045416029" evidence="1">
    <location>
        <begin position="25"/>
        <end position="199"/>
    </location>
</feature>
<keyword evidence="1" id="KW-0732">Signal</keyword>
<evidence type="ECO:0000313" key="3">
    <source>
        <dbReference type="Proteomes" id="UP001589858"/>
    </source>
</evidence>
<proteinExistence type="predicted"/>
<evidence type="ECO:0000313" key="2">
    <source>
        <dbReference type="EMBL" id="MFC0685497.1"/>
    </source>
</evidence>
<name>A0ABV6S9W9_9SPHN</name>
<dbReference type="RefSeq" id="WP_267222416.1">
    <property type="nucleotide sequence ID" value="NZ_JAPCWC010000015.1"/>
</dbReference>
<dbReference type="Proteomes" id="UP001589858">
    <property type="component" value="Unassembled WGS sequence"/>
</dbReference>
<keyword evidence="3" id="KW-1185">Reference proteome</keyword>
<gene>
    <name evidence="2" type="ORF">ACFFF8_12895</name>
</gene>
<comment type="caution">
    <text evidence="2">The sequence shown here is derived from an EMBL/GenBank/DDBJ whole genome shotgun (WGS) entry which is preliminary data.</text>
</comment>
<reference evidence="2 3" key="1">
    <citation type="submission" date="2024-09" db="EMBL/GenBank/DDBJ databases">
        <authorList>
            <person name="Sun Q."/>
            <person name="Mori K."/>
        </authorList>
    </citation>
    <scope>NUCLEOTIDE SEQUENCE [LARGE SCALE GENOMIC DNA]</scope>
    <source>
        <strain evidence="2 3">CICC 11035S</strain>
    </source>
</reference>
<organism evidence="2 3">
    <name type="scientific">Novosphingobium clariflavum</name>
    <dbReference type="NCBI Taxonomy" id="2029884"/>
    <lineage>
        <taxon>Bacteria</taxon>
        <taxon>Pseudomonadati</taxon>
        <taxon>Pseudomonadota</taxon>
        <taxon>Alphaproteobacteria</taxon>
        <taxon>Sphingomonadales</taxon>
        <taxon>Sphingomonadaceae</taxon>
        <taxon>Novosphingobium</taxon>
    </lineage>
</organism>
<accession>A0ABV6S9W9</accession>